<evidence type="ECO:0000256" key="4">
    <source>
        <dbReference type="ARBA" id="ARBA00022483"/>
    </source>
</evidence>
<keyword evidence="12" id="KW-1185">Reference proteome</keyword>
<proteinExistence type="predicted"/>
<evidence type="ECO:0000256" key="6">
    <source>
        <dbReference type="ARBA" id="ARBA00022737"/>
    </source>
</evidence>
<name>A0A8C7CC76_NEOVI</name>
<dbReference type="SUPFAM" id="SSF49562">
    <property type="entry name" value="C2 domain (Calcium/lipid-binding domain, CaLB)"/>
    <property type="match status" value="2"/>
</dbReference>
<comment type="subcellular location">
    <subcellularLocation>
        <location evidence="2">Cell membrane</location>
    </subcellularLocation>
    <subcellularLocation>
        <location evidence="1">Endomembrane system</location>
        <topology evidence="1">Peripheral membrane protein</topology>
    </subcellularLocation>
</comment>
<dbReference type="Gene3D" id="6.10.250.3000">
    <property type="match status" value="1"/>
</dbReference>
<dbReference type="GO" id="GO:0042043">
    <property type="term" value="F:neurexin family protein binding"/>
    <property type="evidence" value="ECO:0007669"/>
    <property type="project" value="TreeGrafter"/>
</dbReference>
<dbReference type="SMART" id="SM00239">
    <property type="entry name" value="C2"/>
    <property type="match status" value="2"/>
</dbReference>
<organism evidence="11 12">
    <name type="scientific">Neovison vison</name>
    <name type="common">American mink</name>
    <name type="synonym">Mustela vison</name>
    <dbReference type="NCBI Taxonomy" id="452646"/>
    <lineage>
        <taxon>Eukaryota</taxon>
        <taxon>Metazoa</taxon>
        <taxon>Chordata</taxon>
        <taxon>Craniata</taxon>
        <taxon>Vertebrata</taxon>
        <taxon>Euteleostomi</taxon>
        <taxon>Mammalia</taxon>
        <taxon>Eutheria</taxon>
        <taxon>Laurasiatheria</taxon>
        <taxon>Carnivora</taxon>
        <taxon>Caniformia</taxon>
        <taxon>Musteloidea</taxon>
        <taxon>Mustelidae</taxon>
        <taxon>Mustelinae</taxon>
        <taxon>Neogale</taxon>
    </lineage>
</organism>
<feature type="compositionally biased region" description="Low complexity" evidence="8">
    <location>
        <begin position="218"/>
        <end position="238"/>
    </location>
</feature>
<evidence type="ECO:0000256" key="1">
    <source>
        <dbReference type="ARBA" id="ARBA00004184"/>
    </source>
</evidence>
<accession>A0A8C7CC76</accession>
<dbReference type="GO" id="GO:0006887">
    <property type="term" value="P:exocytosis"/>
    <property type="evidence" value="ECO:0007669"/>
    <property type="project" value="UniProtKB-KW"/>
</dbReference>
<keyword evidence="3" id="KW-1003">Cell membrane</keyword>
<keyword evidence="5" id="KW-0597">Phosphoprotein</keyword>
<dbReference type="FunFam" id="2.60.40.150:FF:000108">
    <property type="entry name" value="Synaptotagmin like 1"/>
    <property type="match status" value="1"/>
</dbReference>
<evidence type="ECO:0000313" key="12">
    <source>
        <dbReference type="Proteomes" id="UP000694425"/>
    </source>
</evidence>
<keyword evidence="4" id="KW-0268">Exocytosis</keyword>
<keyword evidence="6" id="KW-0677">Repeat</keyword>
<dbReference type="InterPro" id="IPR035892">
    <property type="entry name" value="C2_domain_sf"/>
</dbReference>
<protein>
    <submittedName>
        <fullName evidence="11">Synaptotagmin like 1</fullName>
    </submittedName>
</protein>
<dbReference type="Gene3D" id="2.60.40.150">
    <property type="entry name" value="C2 domain"/>
    <property type="match status" value="2"/>
</dbReference>
<feature type="domain" description="RabBD" evidence="10">
    <location>
        <begin position="31"/>
        <end position="87"/>
    </location>
</feature>
<dbReference type="InterPro" id="IPR000008">
    <property type="entry name" value="C2_dom"/>
</dbReference>
<dbReference type="Proteomes" id="UP000694425">
    <property type="component" value="Unplaced"/>
</dbReference>
<feature type="compositionally biased region" description="Basic and acidic residues" evidence="8">
    <location>
        <begin position="136"/>
        <end position="145"/>
    </location>
</feature>
<evidence type="ECO:0000256" key="5">
    <source>
        <dbReference type="ARBA" id="ARBA00022553"/>
    </source>
</evidence>
<reference evidence="11" key="1">
    <citation type="submission" date="2025-08" db="UniProtKB">
        <authorList>
            <consortium name="Ensembl"/>
        </authorList>
    </citation>
    <scope>IDENTIFICATION</scope>
</reference>
<dbReference type="FunFam" id="2.60.40.150:FF:000212">
    <property type="entry name" value="Synaptotagmin like 1"/>
    <property type="match status" value="1"/>
</dbReference>
<evidence type="ECO:0000256" key="8">
    <source>
        <dbReference type="SAM" id="MobiDB-lite"/>
    </source>
</evidence>
<feature type="compositionally biased region" description="Acidic residues" evidence="8">
    <location>
        <begin position="122"/>
        <end position="135"/>
    </location>
</feature>
<evidence type="ECO:0000256" key="2">
    <source>
        <dbReference type="ARBA" id="ARBA00004236"/>
    </source>
</evidence>
<dbReference type="Pfam" id="PF00168">
    <property type="entry name" value="C2"/>
    <property type="match status" value="2"/>
</dbReference>
<dbReference type="CDD" id="cd04020">
    <property type="entry name" value="C2B_SLP_1-2-3-4"/>
    <property type="match status" value="1"/>
</dbReference>
<evidence type="ECO:0000256" key="7">
    <source>
        <dbReference type="ARBA" id="ARBA00023136"/>
    </source>
</evidence>
<reference evidence="11" key="2">
    <citation type="submission" date="2025-09" db="UniProtKB">
        <authorList>
            <consortium name="Ensembl"/>
        </authorList>
    </citation>
    <scope>IDENTIFICATION</scope>
</reference>
<dbReference type="AlphaFoldDB" id="A0A8C7CC76"/>
<dbReference type="GO" id="GO:0070382">
    <property type="term" value="C:exocytic vesicle"/>
    <property type="evidence" value="ECO:0007669"/>
    <property type="project" value="TreeGrafter"/>
</dbReference>
<dbReference type="PANTHER" id="PTHR45716">
    <property type="entry name" value="BITESIZE, ISOFORM I"/>
    <property type="match status" value="1"/>
</dbReference>
<evidence type="ECO:0000313" key="11">
    <source>
        <dbReference type="Ensembl" id="ENSNVIP00000030871.1"/>
    </source>
</evidence>
<keyword evidence="7" id="KW-0472">Membrane</keyword>
<dbReference type="PROSITE" id="PS50916">
    <property type="entry name" value="RABBD"/>
    <property type="match status" value="1"/>
</dbReference>
<dbReference type="Ensembl" id="ENSNVIT00000035749.1">
    <property type="protein sequence ID" value="ENSNVIP00000030871.1"/>
    <property type="gene ID" value="ENSNVIG00000023745.1"/>
</dbReference>
<evidence type="ECO:0000256" key="3">
    <source>
        <dbReference type="ARBA" id="ARBA00022475"/>
    </source>
</evidence>
<dbReference type="GeneTree" id="ENSGT00940000160932"/>
<dbReference type="GO" id="GO:0005886">
    <property type="term" value="C:plasma membrane"/>
    <property type="evidence" value="ECO:0007669"/>
    <property type="project" value="UniProtKB-SubCell"/>
</dbReference>
<dbReference type="PROSITE" id="PS50004">
    <property type="entry name" value="C2"/>
    <property type="match status" value="1"/>
</dbReference>
<dbReference type="InterPro" id="IPR043567">
    <property type="entry name" value="SYTL1-5_C2B"/>
</dbReference>
<sequence length="498" mass="54741">MPQRGHPFQERLWALPSRLMAHGPQPEADALLDLSFLTEEEQEAIADVLKRDARLRQLEEGRVSKLRASLADPGQLKILTGDWFQEARSQRHHHAHLGSDLVRASIRRKKSSMGDQAPGSDGEAEAAEKEVEEEPEPRLVVDKAPQETLSKAESSDHEEEPQAQEAPGSGAPQVYTEEADPEPEPPPREAESPPPPAQTQTAPEILQNGEEDPGPGPSLDRMLSSSSSVSSLNSSTLSGSLLSLSGEAEAGAVQVRGSVHFGLRYEPGTAELRVHVIQCQGLAAARRRRSDPYVKSYLLPDKQSKRKTAVKKRNLNPVFNETLRVPHSPDDLPSRGLLSLSLKYVPAGSKGAGLPPSGELHFWVKEAQDLVPLRSGTPDTYVQCSVLPDDSHASRQRTRVVRRSLSPVFNHTMVYDGFRPADLHQACAELSLWDHVALTSRQLGGTRLSLGTGSSYGLQVPWMDSTAEEKQLWQMLLERPCEWVDGLLPLRTDLVPRT</sequence>
<dbReference type="GO" id="GO:0031267">
    <property type="term" value="F:small GTPase binding"/>
    <property type="evidence" value="ECO:0007669"/>
    <property type="project" value="InterPro"/>
</dbReference>
<dbReference type="GO" id="GO:0006886">
    <property type="term" value="P:intracellular protein transport"/>
    <property type="evidence" value="ECO:0007669"/>
    <property type="project" value="InterPro"/>
</dbReference>
<feature type="domain" description="C2" evidence="9">
    <location>
        <begin position="334"/>
        <end position="463"/>
    </location>
</feature>
<dbReference type="PANTHER" id="PTHR45716:SF3">
    <property type="entry name" value="SYNAPTOTAGMIN-LIKE PROTEIN 1"/>
    <property type="match status" value="1"/>
</dbReference>
<evidence type="ECO:0000259" key="10">
    <source>
        <dbReference type="PROSITE" id="PS50916"/>
    </source>
</evidence>
<dbReference type="InterPro" id="IPR010911">
    <property type="entry name" value="Rab_BD"/>
</dbReference>
<evidence type="ECO:0000259" key="9">
    <source>
        <dbReference type="PROSITE" id="PS50004"/>
    </source>
</evidence>
<feature type="region of interest" description="Disordered" evidence="8">
    <location>
        <begin position="107"/>
        <end position="238"/>
    </location>
</feature>